<organism evidence="4 5">
    <name type="scientific">Candidatus Iainarchaeum sp</name>
    <dbReference type="NCBI Taxonomy" id="3101447"/>
    <lineage>
        <taxon>Archaea</taxon>
        <taxon>Candidatus Iainarchaeota</taxon>
        <taxon>Candidatus Iainarchaeia</taxon>
        <taxon>Candidatus Iainarchaeales</taxon>
        <taxon>Candidatus Iainarchaeaceae</taxon>
        <taxon>Candidatus Iainarchaeum</taxon>
    </lineage>
</organism>
<feature type="domain" description="KaiC-like" evidence="3">
    <location>
        <begin position="19"/>
        <end position="241"/>
    </location>
</feature>
<protein>
    <recommendedName>
        <fullName evidence="3">KaiC-like domain-containing protein</fullName>
    </recommendedName>
</protein>
<comment type="caution">
    <text evidence="4">The sequence shown here is derived from an EMBL/GenBank/DDBJ whole genome shotgun (WGS) entry which is preliminary data.</text>
</comment>
<evidence type="ECO:0000259" key="3">
    <source>
        <dbReference type="Pfam" id="PF06745"/>
    </source>
</evidence>
<gene>
    <name evidence="4" type="ORF">DRO04_00425</name>
</gene>
<dbReference type="PANTHER" id="PTHR43637">
    <property type="entry name" value="UPF0273 PROTEIN TM_0370"/>
    <property type="match status" value="1"/>
</dbReference>
<dbReference type="Gene3D" id="3.40.50.300">
    <property type="entry name" value="P-loop containing nucleotide triphosphate hydrolases"/>
    <property type="match status" value="1"/>
</dbReference>
<dbReference type="PANTHER" id="PTHR43637:SF3">
    <property type="entry name" value="FLAGELLA-RELATED PROTEIN H-RELATED"/>
    <property type="match status" value="1"/>
</dbReference>
<evidence type="ECO:0000256" key="1">
    <source>
        <dbReference type="ARBA" id="ARBA00022741"/>
    </source>
</evidence>
<dbReference type="InterPro" id="IPR014774">
    <property type="entry name" value="KaiC-like_dom"/>
</dbReference>
<dbReference type="EMBL" id="QMWP01000008">
    <property type="protein sequence ID" value="RLG71138.1"/>
    <property type="molecule type" value="Genomic_DNA"/>
</dbReference>
<dbReference type="Pfam" id="PF06745">
    <property type="entry name" value="ATPase"/>
    <property type="match status" value="1"/>
</dbReference>
<reference evidence="4 5" key="1">
    <citation type="submission" date="2018-06" db="EMBL/GenBank/DDBJ databases">
        <title>Extensive metabolic versatility and redundancy in microbially diverse, dynamic hydrothermal sediments.</title>
        <authorList>
            <person name="Dombrowski N."/>
            <person name="Teske A."/>
            <person name="Baker B.J."/>
        </authorList>
    </citation>
    <scope>NUCLEOTIDE SEQUENCE [LARGE SCALE GENOMIC DNA]</scope>
    <source>
        <strain evidence="4">B51_G17</strain>
    </source>
</reference>
<dbReference type="InterPro" id="IPR027417">
    <property type="entry name" value="P-loop_NTPase"/>
</dbReference>
<evidence type="ECO:0000256" key="2">
    <source>
        <dbReference type="ARBA" id="ARBA00022840"/>
    </source>
</evidence>
<accession>A0A497JL37</accession>
<dbReference type="AlphaFoldDB" id="A0A497JL37"/>
<dbReference type="GO" id="GO:0005524">
    <property type="term" value="F:ATP binding"/>
    <property type="evidence" value="ECO:0007669"/>
    <property type="project" value="UniProtKB-KW"/>
</dbReference>
<dbReference type="Proteomes" id="UP000278031">
    <property type="component" value="Unassembled WGS sequence"/>
</dbReference>
<evidence type="ECO:0000313" key="5">
    <source>
        <dbReference type="Proteomes" id="UP000278031"/>
    </source>
</evidence>
<proteinExistence type="predicted"/>
<keyword evidence="2" id="KW-0067">ATP-binding</keyword>
<name>A0A497JL37_9ARCH</name>
<sequence length="253" mass="27801">MVIDVFKFINASKEKKIVSGIPALDSMVGGGFNYGDLVLILGAPGTGKSTFVEQAFFANLKKGRRGIFAATNRVESSWLKELSSFGWDLSKFKDNFIFIDAYSAQATPGKISGEYTLSDVSDLNEFYRILKKAVAALDLKKTGGVIIIDSASDFLLYGNPTAVFRFMKLLSGLALENNAVAFITLEQGLHDEKITASMEYLCNVVLEFKVELNKRFMRIARFGAGVHPLEWIEFSIATTGLILNVEKFFGGGT</sequence>
<keyword evidence="1" id="KW-0547">Nucleotide-binding</keyword>
<dbReference type="SUPFAM" id="SSF52540">
    <property type="entry name" value="P-loop containing nucleoside triphosphate hydrolases"/>
    <property type="match status" value="1"/>
</dbReference>
<evidence type="ECO:0000313" key="4">
    <source>
        <dbReference type="EMBL" id="RLG71138.1"/>
    </source>
</evidence>